<protein>
    <recommendedName>
        <fullName evidence="1">Rho RNA-BD domain-containing protein</fullName>
    </recommendedName>
</protein>
<evidence type="ECO:0000259" key="1">
    <source>
        <dbReference type="PROSITE" id="PS51856"/>
    </source>
</evidence>
<dbReference type="Pfam" id="PF07498">
    <property type="entry name" value="Rho_N"/>
    <property type="match status" value="1"/>
</dbReference>
<dbReference type="SUPFAM" id="SSF68912">
    <property type="entry name" value="Rho N-terminal domain-like"/>
    <property type="match status" value="1"/>
</dbReference>
<dbReference type="SUPFAM" id="SSF52540">
    <property type="entry name" value="P-loop containing nucleoside triphosphate hydrolases"/>
    <property type="match status" value="1"/>
</dbReference>
<dbReference type="PROSITE" id="PS51856">
    <property type="entry name" value="RHO_RNA_BD"/>
    <property type="match status" value="1"/>
</dbReference>
<dbReference type="InterPro" id="IPR011113">
    <property type="entry name" value="Rho_RNA-bd"/>
</dbReference>
<dbReference type="GO" id="GO:0003723">
    <property type="term" value="F:RNA binding"/>
    <property type="evidence" value="ECO:0007669"/>
    <property type="project" value="InterPro"/>
</dbReference>
<dbReference type="AlphaFoldDB" id="A0A382JFC1"/>
<dbReference type="GO" id="GO:0008186">
    <property type="term" value="F:ATP-dependent activity, acting on RNA"/>
    <property type="evidence" value="ECO:0007669"/>
    <property type="project" value="InterPro"/>
</dbReference>
<dbReference type="SMART" id="SM00959">
    <property type="entry name" value="Rho_N"/>
    <property type="match status" value="1"/>
</dbReference>
<dbReference type="InterPro" id="IPR004665">
    <property type="entry name" value="Term_rho"/>
</dbReference>
<reference evidence="2" key="1">
    <citation type="submission" date="2018-05" db="EMBL/GenBank/DDBJ databases">
        <authorList>
            <person name="Lanie J.A."/>
            <person name="Ng W.-L."/>
            <person name="Kazmierczak K.M."/>
            <person name="Andrzejewski T.M."/>
            <person name="Davidsen T.M."/>
            <person name="Wayne K.J."/>
            <person name="Tettelin H."/>
            <person name="Glass J.I."/>
            <person name="Rusch D."/>
            <person name="Podicherti R."/>
            <person name="Tsui H.-C.T."/>
            <person name="Winkler M.E."/>
        </authorList>
    </citation>
    <scope>NUCLEOTIDE SEQUENCE</scope>
</reference>
<dbReference type="PANTHER" id="PTHR46425">
    <property type="entry name" value="TRANSCRIPTION TERMINATION FACTOR RHO"/>
    <property type="match status" value="1"/>
</dbReference>
<organism evidence="2">
    <name type="scientific">marine metagenome</name>
    <dbReference type="NCBI Taxonomy" id="408172"/>
    <lineage>
        <taxon>unclassified sequences</taxon>
        <taxon>metagenomes</taxon>
        <taxon>ecological metagenomes</taxon>
    </lineage>
</organism>
<dbReference type="Gene3D" id="3.40.50.300">
    <property type="entry name" value="P-loop containing nucleotide triphosphate hydrolases"/>
    <property type="match status" value="1"/>
</dbReference>
<dbReference type="GO" id="GO:0006353">
    <property type="term" value="P:DNA-templated transcription termination"/>
    <property type="evidence" value="ECO:0007669"/>
    <property type="project" value="InterPro"/>
</dbReference>
<accession>A0A382JFC1</accession>
<dbReference type="InterPro" id="IPR011129">
    <property type="entry name" value="CSD"/>
</dbReference>
<dbReference type="InterPro" id="IPR027417">
    <property type="entry name" value="P-loop_NTPase"/>
</dbReference>
<dbReference type="EMBL" id="UINC01073856">
    <property type="protein sequence ID" value="SVC10556.1"/>
    <property type="molecule type" value="Genomic_DNA"/>
</dbReference>
<proteinExistence type="predicted"/>
<gene>
    <name evidence="2" type="ORF">METZ01_LOCUS263410</name>
</gene>
<dbReference type="Pfam" id="PF07497">
    <property type="entry name" value="Rho_RNA_bind"/>
    <property type="match status" value="1"/>
</dbReference>
<sequence length="203" mass="22715">MNLEELKKKTPAELISQAEKLAIENPSTLRKQEILFAILKKLAEKNEQITGGGVLEVLQDGFGFLRAKESNYLPGPDDIYVGPNQIRKFGLRTGDSVEGEIRAPKDQERYFALLKAEKINFDNPEKSRNKIAFDNLTPLYPDKQLIMEVETTKIEKKADQTARLIDLVSPIGKGQRSLIISPPKAGKTIILQNIAHSIAENHP</sequence>
<feature type="domain" description="Rho RNA-BD" evidence="1">
    <location>
        <begin position="48"/>
        <end position="123"/>
    </location>
</feature>
<dbReference type="Gene3D" id="2.40.50.140">
    <property type="entry name" value="Nucleic acid-binding proteins"/>
    <property type="match status" value="1"/>
</dbReference>
<evidence type="ECO:0000313" key="2">
    <source>
        <dbReference type="EMBL" id="SVC10556.1"/>
    </source>
</evidence>
<dbReference type="InterPro" id="IPR012340">
    <property type="entry name" value="NA-bd_OB-fold"/>
</dbReference>
<feature type="non-terminal residue" evidence="2">
    <location>
        <position position="203"/>
    </location>
</feature>
<dbReference type="PANTHER" id="PTHR46425:SF1">
    <property type="entry name" value="TRANSCRIPTION TERMINATION FACTOR RHO"/>
    <property type="match status" value="1"/>
</dbReference>
<name>A0A382JFC1_9ZZZZ</name>
<dbReference type="SUPFAM" id="SSF50249">
    <property type="entry name" value="Nucleic acid-binding proteins"/>
    <property type="match status" value="1"/>
</dbReference>
<dbReference type="GO" id="GO:0005524">
    <property type="term" value="F:ATP binding"/>
    <property type="evidence" value="ECO:0007669"/>
    <property type="project" value="InterPro"/>
</dbReference>
<dbReference type="CDD" id="cd04459">
    <property type="entry name" value="Rho_CSD"/>
    <property type="match status" value="1"/>
</dbReference>
<dbReference type="InterPro" id="IPR036269">
    <property type="entry name" value="Rho_N_sf"/>
</dbReference>
<dbReference type="SMART" id="SM00357">
    <property type="entry name" value="CSP"/>
    <property type="match status" value="1"/>
</dbReference>
<dbReference type="Gene3D" id="1.10.720.10">
    <property type="match status" value="1"/>
</dbReference>
<dbReference type="InterPro" id="IPR011112">
    <property type="entry name" value="Rho-like_N"/>
</dbReference>